<dbReference type="InParanoid" id="A0A7L9FK85"/>
<keyword evidence="1" id="KW-0812">Transmembrane</keyword>
<keyword evidence="3" id="KW-1185">Reference proteome</keyword>
<sequence>MTRVSAYQGFGVSLVVAGSILATATYLFMGFTPLVALWFGLAVVGASMALTPQRITLSRELLGLVESSLVNMAVALEFFRVGSYNAYASYGGDVYVFVSKKPLSSLPRERPEFFVRVEGDNVLVALRSPVSGLIPGAGDFCSLVEEVAVDRLGLAEWVRCVERGEGALVEFRGVKTSSPYRLSTSAGSVYGIIAGSVMAVVRGSATVVSDTLEGDLRRVVVRGGVGGEGLPG</sequence>
<evidence type="ECO:0000256" key="1">
    <source>
        <dbReference type="SAM" id="Phobius"/>
    </source>
</evidence>
<reference evidence="2 3" key="1">
    <citation type="submission" date="2020-10" db="EMBL/GenBank/DDBJ databases">
        <title>Thermofilum lucidum 3507LT sp. nov. a novel member of Thermofilaceae family isolated from Chile hot spring, and proposal of description order Thermofilales.</title>
        <authorList>
            <person name="Zayulina K.S."/>
            <person name="Elcheninov A.G."/>
            <person name="Toshchakov S.V."/>
            <person name="Kublanov I.V."/>
        </authorList>
    </citation>
    <scope>NUCLEOTIDE SEQUENCE [LARGE SCALE GENOMIC DNA]</scope>
    <source>
        <strain evidence="2 3">3507LT</strain>
    </source>
</reference>
<feature type="transmembrane region" description="Helical" evidence="1">
    <location>
        <begin position="34"/>
        <end position="51"/>
    </location>
</feature>
<evidence type="ECO:0000313" key="3">
    <source>
        <dbReference type="Proteomes" id="UP000594121"/>
    </source>
</evidence>
<evidence type="ECO:0000313" key="2">
    <source>
        <dbReference type="EMBL" id="QOJ79286.1"/>
    </source>
</evidence>
<accession>A0A7L9FK85</accession>
<organism evidence="2 3">
    <name type="scientific">Infirmifilum lucidum</name>
    <dbReference type="NCBI Taxonomy" id="2776706"/>
    <lineage>
        <taxon>Archaea</taxon>
        <taxon>Thermoproteota</taxon>
        <taxon>Thermoprotei</taxon>
        <taxon>Thermofilales</taxon>
        <taxon>Thermofilaceae</taxon>
        <taxon>Infirmifilum</taxon>
    </lineage>
</organism>
<dbReference type="EMBL" id="CP062310">
    <property type="protein sequence ID" value="QOJ79286.1"/>
    <property type="molecule type" value="Genomic_DNA"/>
</dbReference>
<feature type="transmembrane region" description="Helical" evidence="1">
    <location>
        <begin position="7"/>
        <end position="28"/>
    </location>
</feature>
<dbReference type="Proteomes" id="UP000594121">
    <property type="component" value="Chromosome"/>
</dbReference>
<proteinExistence type="predicted"/>
<protein>
    <submittedName>
        <fullName evidence="2">Uncharacterized protein</fullName>
    </submittedName>
</protein>
<dbReference type="RefSeq" id="WP_192819258.1">
    <property type="nucleotide sequence ID" value="NZ_CP062310.1"/>
</dbReference>
<dbReference type="AlphaFoldDB" id="A0A7L9FK85"/>
<name>A0A7L9FK85_9CREN</name>
<dbReference type="KEGG" id="thel:IG193_02145"/>
<dbReference type="GeneID" id="59148659"/>
<keyword evidence="1" id="KW-0472">Membrane</keyword>
<keyword evidence="1" id="KW-1133">Transmembrane helix</keyword>
<gene>
    <name evidence="2" type="ORF">IG193_02145</name>
</gene>